<protein>
    <submittedName>
        <fullName evidence="1">Uncharacterized protein</fullName>
    </submittedName>
</protein>
<name>A0A8H3WSW9_9PEZI</name>
<proteinExistence type="predicted"/>
<dbReference type="Proteomes" id="UP000434172">
    <property type="component" value="Unassembled WGS sequence"/>
</dbReference>
<keyword evidence="2" id="KW-1185">Reference proteome</keyword>
<organism evidence="1 2">
    <name type="scientific">Colletotrichum asianum</name>
    <dbReference type="NCBI Taxonomy" id="702518"/>
    <lineage>
        <taxon>Eukaryota</taxon>
        <taxon>Fungi</taxon>
        <taxon>Dikarya</taxon>
        <taxon>Ascomycota</taxon>
        <taxon>Pezizomycotina</taxon>
        <taxon>Sordariomycetes</taxon>
        <taxon>Hypocreomycetidae</taxon>
        <taxon>Glomerellales</taxon>
        <taxon>Glomerellaceae</taxon>
        <taxon>Colletotrichum</taxon>
        <taxon>Colletotrichum gloeosporioides species complex</taxon>
    </lineage>
</organism>
<gene>
    <name evidence="1" type="ORF">GQ607_002467</name>
</gene>
<reference evidence="1 2" key="1">
    <citation type="submission" date="2019-12" db="EMBL/GenBank/DDBJ databases">
        <title>A genome sequence resource for the geographically widespread anthracnose pathogen Colletotrichum asianum.</title>
        <authorList>
            <person name="Meng Y."/>
        </authorList>
    </citation>
    <scope>NUCLEOTIDE SEQUENCE [LARGE SCALE GENOMIC DNA]</scope>
    <source>
        <strain evidence="1 2">ICMP 18580</strain>
    </source>
</reference>
<sequence>MSNASLRTGRIESAASLDCPPHYPTSALLCSAPPVQSRTDRIRIGQPRKAADAHHQFITAHPPWSPVTLSNTPRLSLTHSRVPRARIPHHSYRAKGPSLGIPGCPPTWPPQPSLSHLTWTASIAAVSSPETCLYLRRLLRAAEVLLPPTPPHHLDRAPCSLTNFDLYPRTCWPSFCQNPKHPIASSPLAVSTALRLIPSTPSLAPGSDLTDVALFVPSQPQSSCIRRTCHCKAHTYTSHLDDTSSLFRQLSNRITAISSPTYTLVTTTSPITRQS</sequence>
<comment type="caution">
    <text evidence="1">The sequence shown here is derived from an EMBL/GenBank/DDBJ whole genome shotgun (WGS) entry which is preliminary data.</text>
</comment>
<dbReference type="AlphaFoldDB" id="A0A8H3WSW9"/>
<evidence type="ECO:0000313" key="1">
    <source>
        <dbReference type="EMBL" id="KAF0330137.1"/>
    </source>
</evidence>
<accession>A0A8H3WSW9</accession>
<dbReference type="EMBL" id="WOWK01000008">
    <property type="protein sequence ID" value="KAF0330137.1"/>
    <property type="molecule type" value="Genomic_DNA"/>
</dbReference>
<evidence type="ECO:0000313" key="2">
    <source>
        <dbReference type="Proteomes" id="UP000434172"/>
    </source>
</evidence>